<dbReference type="Proteomes" id="UP001165960">
    <property type="component" value="Unassembled WGS sequence"/>
</dbReference>
<keyword evidence="2" id="KW-1185">Reference proteome</keyword>
<evidence type="ECO:0000313" key="1">
    <source>
        <dbReference type="EMBL" id="KAJ9085497.1"/>
    </source>
</evidence>
<reference evidence="1" key="1">
    <citation type="submission" date="2022-04" db="EMBL/GenBank/DDBJ databases">
        <title>Genome of the entomopathogenic fungus Entomophthora muscae.</title>
        <authorList>
            <person name="Elya C."/>
            <person name="Lovett B.R."/>
            <person name="Lee E."/>
            <person name="Macias A.M."/>
            <person name="Hajek A.E."/>
            <person name="De Bivort B.L."/>
            <person name="Kasson M.T."/>
            <person name="De Fine Licht H.H."/>
            <person name="Stajich J.E."/>
        </authorList>
    </citation>
    <scope>NUCLEOTIDE SEQUENCE</scope>
    <source>
        <strain evidence="1">Berkeley</strain>
    </source>
</reference>
<organism evidence="1 2">
    <name type="scientific">Entomophthora muscae</name>
    <dbReference type="NCBI Taxonomy" id="34485"/>
    <lineage>
        <taxon>Eukaryota</taxon>
        <taxon>Fungi</taxon>
        <taxon>Fungi incertae sedis</taxon>
        <taxon>Zoopagomycota</taxon>
        <taxon>Entomophthoromycotina</taxon>
        <taxon>Entomophthoromycetes</taxon>
        <taxon>Entomophthorales</taxon>
        <taxon>Entomophthoraceae</taxon>
        <taxon>Entomophthora</taxon>
    </lineage>
</organism>
<proteinExistence type="predicted"/>
<comment type="caution">
    <text evidence="1">The sequence shown here is derived from an EMBL/GenBank/DDBJ whole genome shotgun (WGS) entry which is preliminary data.</text>
</comment>
<dbReference type="EMBL" id="QTSX02000759">
    <property type="protein sequence ID" value="KAJ9085497.1"/>
    <property type="molecule type" value="Genomic_DNA"/>
</dbReference>
<accession>A0ACC2UFF1</accession>
<evidence type="ECO:0000313" key="2">
    <source>
        <dbReference type="Proteomes" id="UP001165960"/>
    </source>
</evidence>
<gene>
    <name evidence="1" type="ORF">DSO57_1013326</name>
</gene>
<sequence>MKSSLLIASLITNGQAHIMMKNPPSDKYKERNDIPESQKDYSLTTPMSPDRIGNICGSVEKIVSSGSYAAGSTVNVELEGSAVHDGGHCQFGFSYDRNTFAVTHKVFGNCVSGSKSYSVPIPSSAPSGPVTFFWSWFNRSGNREMYTNCGQITITGGTGSSIAGKALLVTNIVPSDVKFPEGFADDFGKDLFEAQPNVSVQPSGSYSTGQNTQNPTQGSTEVKDQPNNQNNTSPSAQPNPQQPNPQNNQPQPNPQQPSPQNTQPQPNPPQPSPQNNQPQPIPQQPSPQNTQPQPNPQQANTQENHQNNYHQQNNFQSRYQQHYQSQYQRPPNMQYQPPLVLKDLPSLAEGRITSVGKEDGSLCARFLQFTRFLKNHNPTTP</sequence>
<name>A0ACC2UFF1_9FUNG</name>
<protein>
    <submittedName>
        <fullName evidence="1">Uncharacterized protein</fullName>
    </submittedName>
</protein>